<dbReference type="OrthoDB" id="8767066at2759"/>
<sequence length="69" mass="7813">MKFIQAICVLLLCPALTINSRDQTSTVTSQPSKKIQAQLKELRYGKKDLIFKVSSNCVWRVGKLLCIML</sequence>
<organism evidence="2">
    <name type="scientific">Tetraodon nigroviridis</name>
    <name type="common">Spotted green pufferfish</name>
    <name type="synonym">Chelonodon nigroviridis</name>
    <dbReference type="NCBI Taxonomy" id="99883"/>
    <lineage>
        <taxon>Eukaryota</taxon>
        <taxon>Metazoa</taxon>
        <taxon>Chordata</taxon>
        <taxon>Craniata</taxon>
        <taxon>Vertebrata</taxon>
        <taxon>Euteleostomi</taxon>
        <taxon>Actinopterygii</taxon>
        <taxon>Neopterygii</taxon>
        <taxon>Teleostei</taxon>
        <taxon>Neoteleostei</taxon>
        <taxon>Acanthomorphata</taxon>
        <taxon>Eupercaria</taxon>
        <taxon>Tetraodontiformes</taxon>
        <taxon>Tetradontoidea</taxon>
        <taxon>Tetraodontidae</taxon>
        <taxon>Tetraodon</taxon>
    </lineage>
</organism>
<gene>
    <name evidence="2" type="ORF">GSTENG00018185001</name>
</gene>
<dbReference type="PANTHER" id="PTHR22414">
    <property type="entry name" value="LEUCINE ZIPPER PROTEIN 2"/>
    <property type="match status" value="1"/>
</dbReference>
<reference evidence="2" key="1">
    <citation type="journal article" date="2004" name="Nature">
        <title>Genome duplication in the teleost fish Tetraodon nigroviridis reveals the early vertebrate proto-karyotype.</title>
        <authorList>
            <person name="Jaillon O."/>
            <person name="Aury J.-M."/>
            <person name="Brunet F."/>
            <person name="Petit J.-L."/>
            <person name="Stange-Thomann N."/>
            <person name="Mauceli E."/>
            <person name="Bouneau L."/>
            <person name="Fischer C."/>
            <person name="Ozouf-Costaz C."/>
            <person name="Bernot A."/>
            <person name="Nicaud S."/>
            <person name="Jaffe D."/>
            <person name="Fisher S."/>
            <person name="Lutfalla G."/>
            <person name="Dossat C."/>
            <person name="Segurens B."/>
            <person name="Dasilva C."/>
            <person name="Salanoubat M."/>
            <person name="Levy M."/>
            <person name="Boudet N."/>
            <person name="Castellano S."/>
            <person name="Anthouard V."/>
            <person name="Jubin C."/>
            <person name="Castelli V."/>
            <person name="Katinka M."/>
            <person name="Vacherie B."/>
            <person name="Biemont C."/>
            <person name="Skalli Z."/>
            <person name="Cattolico L."/>
            <person name="Poulain J."/>
            <person name="De Berardinis V."/>
            <person name="Cruaud C."/>
            <person name="Duprat S."/>
            <person name="Brottier P."/>
            <person name="Coutanceau J.-P."/>
            <person name="Gouzy J."/>
            <person name="Parra G."/>
            <person name="Lardier G."/>
            <person name="Chapple C."/>
            <person name="McKernan K.J."/>
            <person name="McEwan P."/>
            <person name="Bosak S."/>
            <person name="Kellis M."/>
            <person name="Volff J.-N."/>
            <person name="Guigo R."/>
            <person name="Zody M.C."/>
            <person name="Mesirov J."/>
            <person name="Lindblad-Toh K."/>
            <person name="Birren B."/>
            <person name="Nusbaum C."/>
            <person name="Kahn D."/>
            <person name="Robinson-Rechavi M."/>
            <person name="Laudet V."/>
            <person name="Schachter V."/>
            <person name="Quetier F."/>
            <person name="Saurin W."/>
            <person name="Scarpelli C."/>
            <person name="Wincker P."/>
            <person name="Lander E.S."/>
            <person name="Weissenbach J."/>
            <person name="Roest Crollius H."/>
        </authorList>
    </citation>
    <scope>NUCLEOTIDE SEQUENCE [LARGE SCALE GENOMIC DNA]</scope>
</reference>
<name>Q4SHF0_TETNG</name>
<dbReference type="PANTHER" id="PTHR22414:SF0">
    <property type="entry name" value="LEUCINE ZIPPER PROTEIN 2"/>
    <property type="match status" value="1"/>
</dbReference>
<proteinExistence type="predicted"/>
<comment type="caution">
    <text evidence="2">The sequence shown here is derived from an EMBL/GenBank/DDBJ whole genome shotgun (WGS) entry which is preliminary data.</text>
</comment>
<evidence type="ECO:0000256" key="1">
    <source>
        <dbReference type="SAM" id="SignalP"/>
    </source>
</evidence>
<dbReference type="AlphaFoldDB" id="Q4SHF0"/>
<reference evidence="2" key="2">
    <citation type="submission" date="2004-02" db="EMBL/GenBank/DDBJ databases">
        <authorList>
            <consortium name="Genoscope"/>
            <consortium name="Whitehead Institute Centre for Genome Research"/>
        </authorList>
    </citation>
    <scope>NUCLEOTIDE SEQUENCE</scope>
</reference>
<accession>Q4SHF0</accession>
<dbReference type="KEGG" id="tng:GSTEN00018185G001"/>
<protein>
    <submittedName>
        <fullName evidence="2">(spotted green pufferfish) hypothetical protein</fullName>
    </submittedName>
</protein>
<dbReference type="EMBL" id="CAAE01014581">
    <property type="protein sequence ID" value="CAF99932.1"/>
    <property type="molecule type" value="Genomic_DNA"/>
</dbReference>
<dbReference type="InterPro" id="IPR026718">
    <property type="entry name" value="Luzp2"/>
</dbReference>
<keyword evidence="1" id="KW-0732">Signal</keyword>
<feature type="chain" id="PRO_5004243209" evidence="1">
    <location>
        <begin position="21"/>
        <end position="69"/>
    </location>
</feature>
<feature type="signal peptide" evidence="1">
    <location>
        <begin position="1"/>
        <end position="20"/>
    </location>
</feature>
<evidence type="ECO:0000313" key="2">
    <source>
        <dbReference type="EMBL" id="CAF99932.1"/>
    </source>
</evidence>